<name>A0ABW9G8H7_9GAMM</name>
<dbReference type="PROSITE" id="PS00162">
    <property type="entry name" value="ALPHA_CA_1"/>
    <property type="match status" value="1"/>
</dbReference>
<keyword evidence="13" id="KW-1185">Reference proteome</keyword>
<gene>
    <name evidence="12" type="ORF">ABUE30_10890</name>
</gene>
<evidence type="ECO:0000256" key="4">
    <source>
        <dbReference type="ARBA" id="ARBA00012925"/>
    </source>
</evidence>
<protein>
    <recommendedName>
        <fullName evidence="5 10">Carbonic anhydrase</fullName>
        <ecNumber evidence="4 10">4.2.1.1</ecNumber>
    </recommendedName>
</protein>
<dbReference type="Pfam" id="PF00194">
    <property type="entry name" value="Carb_anhydrase"/>
    <property type="match status" value="1"/>
</dbReference>
<evidence type="ECO:0000256" key="8">
    <source>
        <dbReference type="ARBA" id="ARBA00023239"/>
    </source>
</evidence>
<keyword evidence="6 10" id="KW-0479">Metal-binding</keyword>
<dbReference type="InterPro" id="IPR018338">
    <property type="entry name" value="Carbonic_anhydrase_a-class_CS"/>
</dbReference>
<keyword evidence="8 10" id="KW-0456">Lyase</keyword>
<feature type="signal peptide" evidence="10">
    <location>
        <begin position="1"/>
        <end position="21"/>
    </location>
</feature>
<feature type="domain" description="Alpha-carbonic anhydrase" evidence="11">
    <location>
        <begin position="25"/>
        <end position="247"/>
    </location>
</feature>
<dbReference type="InterPro" id="IPR036398">
    <property type="entry name" value="CA_dom_sf"/>
</dbReference>
<evidence type="ECO:0000256" key="2">
    <source>
        <dbReference type="ARBA" id="ARBA00002904"/>
    </source>
</evidence>
<dbReference type="PANTHER" id="PTHR18952">
    <property type="entry name" value="CARBONIC ANHYDRASE"/>
    <property type="match status" value="1"/>
</dbReference>
<reference evidence="12 13" key="1">
    <citation type="journal article" date="2013" name="Int. J. Syst. Evol. Microbiol.">
        <title>Celerinatantimonas yamalensis sp. nov., a cold-adapted diazotrophic bacterium from a cold permafrost brine.</title>
        <authorList>
            <person name="Shcherbakova V."/>
            <person name="Chuvilskaya N."/>
            <person name="Rivkina E."/>
            <person name="Demidov N."/>
            <person name="Uchaeva V."/>
            <person name="Suetin S."/>
            <person name="Suzina N."/>
            <person name="Gilichinsky D."/>
        </authorList>
    </citation>
    <scope>NUCLEOTIDE SEQUENCE [LARGE SCALE GENOMIC DNA]</scope>
    <source>
        <strain evidence="12 13">C7</strain>
    </source>
</reference>
<evidence type="ECO:0000259" key="11">
    <source>
        <dbReference type="PROSITE" id="PS51144"/>
    </source>
</evidence>
<keyword evidence="10" id="KW-0732">Signal</keyword>
<comment type="similarity">
    <text evidence="3 10">Belongs to the alpha-carbonic anhydrase family.</text>
</comment>
<comment type="cofactor">
    <cofactor evidence="1 10">
        <name>Zn(2+)</name>
        <dbReference type="ChEBI" id="CHEBI:29105"/>
    </cofactor>
</comment>
<dbReference type="EMBL" id="JBEQCT010000004">
    <property type="protein sequence ID" value="MFM2485558.1"/>
    <property type="molecule type" value="Genomic_DNA"/>
</dbReference>
<dbReference type="CDD" id="cd03124">
    <property type="entry name" value="alpha_CA_prokaryotic_like"/>
    <property type="match status" value="1"/>
</dbReference>
<accession>A0ABW9G8H7</accession>
<comment type="caution">
    <text evidence="12">The sequence shown here is derived from an EMBL/GenBank/DDBJ whole genome shotgun (WGS) entry which is preliminary data.</text>
</comment>
<evidence type="ECO:0000256" key="7">
    <source>
        <dbReference type="ARBA" id="ARBA00022833"/>
    </source>
</evidence>
<dbReference type="PANTHER" id="PTHR18952:SF265">
    <property type="entry name" value="CARBONIC ANHYDRASE"/>
    <property type="match status" value="1"/>
</dbReference>
<evidence type="ECO:0000256" key="10">
    <source>
        <dbReference type="RuleBase" id="RU367011"/>
    </source>
</evidence>
<evidence type="ECO:0000313" key="12">
    <source>
        <dbReference type="EMBL" id="MFM2485558.1"/>
    </source>
</evidence>
<proteinExistence type="inferred from homology"/>
<comment type="catalytic activity">
    <reaction evidence="9 10">
        <text>hydrogencarbonate + H(+) = CO2 + H2O</text>
        <dbReference type="Rhea" id="RHEA:10748"/>
        <dbReference type="ChEBI" id="CHEBI:15377"/>
        <dbReference type="ChEBI" id="CHEBI:15378"/>
        <dbReference type="ChEBI" id="CHEBI:16526"/>
        <dbReference type="ChEBI" id="CHEBI:17544"/>
        <dbReference type="EC" id="4.2.1.1"/>
    </reaction>
</comment>
<keyword evidence="7 10" id="KW-0862">Zinc</keyword>
<dbReference type="InterPro" id="IPR041891">
    <property type="entry name" value="Alpha_CA_prokaryot-like"/>
</dbReference>
<evidence type="ECO:0000256" key="6">
    <source>
        <dbReference type="ARBA" id="ARBA00022723"/>
    </source>
</evidence>
<dbReference type="EC" id="4.2.1.1" evidence="4 10"/>
<evidence type="ECO:0000256" key="5">
    <source>
        <dbReference type="ARBA" id="ARBA00014628"/>
    </source>
</evidence>
<dbReference type="SUPFAM" id="SSF51069">
    <property type="entry name" value="Carbonic anhydrase"/>
    <property type="match status" value="1"/>
</dbReference>
<organism evidence="12 13">
    <name type="scientific">Celerinatantimonas yamalensis</name>
    <dbReference type="NCBI Taxonomy" id="559956"/>
    <lineage>
        <taxon>Bacteria</taxon>
        <taxon>Pseudomonadati</taxon>
        <taxon>Pseudomonadota</taxon>
        <taxon>Gammaproteobacteria</taxon>
        <taxon>Celerinatantimonadaceae</taxon>
        <taxon>Celerinatantimonas</taxon>
    </lineage>
</organism>
<dbReference type="InterPro" id="IPR023561">
    <property type="entry name" value="Carbonic_anhydrase_a-class"/>
</dbReference>
<comment type="function">
    <text evidence="2 10">Reversible hydration of carbon dioxide.</text>
</comment>
<evidence type="ECO:0000256" key="3">
    <source>
        <dbReference type="ARBA" id="ARBA00010718"/>
    </source>
</evidence>
<feature type="chain" id="PRO_5044973570" description="Carbonic anhydrase" evidence="10">
    <location>
        <begin position="22"/>
        <end position="247"/>
    </location>
</feature>
<dbReference type="InterPro" id="IPR001148">
    <property type="entry name" value="CA_dom"/>
</dbReference>
<evidence type="ECO:0000313" key="13">
    <source>
        <dbReference type="Proteomes" id="UP001629953"/>
    </source>
</evidence>
<evidence type="ECO:0000256" key="9">
    <source>
        <dbReference type="ARBA" id="ARBA00048348"/>
    </source>
</evidence>
<dbReference type="PROSITE" id="PS51144">
    <property type="entry name" value="ALPHA_CA_2"/>
    <property type="match status" value="1"/>
</dbReference>
<dbReference type="Gene3D" id="3.10.200.10">
    <property type="entry name" value="Alpha carbonic anhydrase"/>
    <property type="match status" value="1"/>
</dbReference>
<sequence>MKRFVQAGLLTALLASPAVLASQGASWGYSGATGPEHWGELNSKFMMCSEGKNQSPIDITQTVKGELPAIHFSYKASHIDLLNNGHTVQINVEPGSYITVNNHRYDLKQLHFHSPSENMINGHNFPLEAHFVHADSQGNLAVVGVLFQEGAANKVLSGLWQNMPMHAGDRRKLARTFNPMNLIPLNETYYRFNGSLTTPPCSEGVSWMLLKAHTTISKEQVQKFIVSQKGHSDARPVQPLNARMVIE</sequence>
<dbReference type="RefSeq" id="WP_408623794.1">
    <property type="nucleotide sequence ID" value="NZ_JBEQCT010000004.1"/>
</dbReference>
<dbReference type="Proteomes" id="UP001629953">
    <property type="component" value="Unassembled WGS sequence"/>
</dbReference>
<evidence type="ECO:0000256" key="1">
    <source>
        <dbReference type="ARBA" id="ARBA00001947"/>
    </source>
</evidence>
<dbReference type="SMART" id="SM01057">
    <property type="entry name" value="Carb_anhydrase"/>
    <property type="match status" value="1"/>
</dbReference>